<evidence type="ECO:0000313" key="1">
    <source>
        <dbReference type="EMBL" id="WMS88815.1"/>
    </source>
</evidence>
<evidence type="ECO:0008006" key="3">
    <source>
        <dbReference type="Google" id="ProtNLM"/>
    </source>
</evidence>
<dbReference type="Proteomes" id="UP001239782">
    <property type="component" value="Chromosome"/>
</dbReference>
<accession>A0AA51RWF5</accession>
<evidence type="ECO:0000313" key="2">
    <source>
        <dbReference type="Proteomes" id="UP001239782"/>
    </source>
</evidence>
<reference evidence="1 2" key="1">
    <citation type="submission" date="2023-08" db="EMBL/GenBank/DDBJ databases">
        <title>Pleionea litopenaei sp. nov., isolated from stomach of juvenile Litopenaeus vannamei.</title>
        <authorList>
            <person name="Rho A.M."/>
            <person name="Hwang C.Y."/>
        </authorList>
    </citation>
    <scope>NUCLEOTIDE SEQUENCE [LARGE SCALE GENOMIC DNA]</scope>
    <source>
        <strain evidence="1 2">HL-JVS1</strain>
    </source>
</reference>
<dbReference type="RefSeq" id="WP_309204036.1">
    <property type="nucleotide sequence ID" value="NZ_CP133548.1"/>
</dbReference>
<dbReference type="EMBL" id="CP133548">
    <property type="protein sequence ID" value="WMS88815.1"/>
    <property type="molecule type" value="Genomic_DNA"/>
</dbReference>
<gene>
    <name evidence="1" type="ORF">Q9312_07825</name>
</gene>
<organism evidence="1 2">
    <name type="scientific">Pleionea litopenaei</name>
    <dbReference type="NCBI Taxonomy" id="3070815"/>
    <lineage>
        <taxon>Bacteria</taxon>
        <taxon>Pseudomonadati</taxon>
        <taxon>Pseudomonadota</taxon>
        <taxon>Gammaproteobacteria</taxon>
        <taxon>Oceanospirillales</taxon>
        <taxon>Pleioneaceae</taxon>
        <taxon>Pleionea</taxon>
    </lineage>
</organism>
<protein>
    <recommendedName>
        <fullName evidence="3">DUF2262 domain-containing protein</fullName>
    </recommendedName>
</protein>
<keyword evidence="2" id="KW-1185">Reference proteome</keyword>
<dbReference type="KEGG" id="plei:Q9312_07825"/>
<name>A0AA51RWF5_9GAMM</name>
<dbReference type="AlphaFoldDB" id="A0AA51RWF5"/>
<proteinExistence type="predicted"/>
<sequence>MSNTQFAFIDKESVPSREHLQKAIDALGFDLQLDPEFTPFEDEGFSPCILNAEEDVGFEIYYESVEDVIEDDEVFKAITEGKNFCISMCWGGSLKDCACVMIVSSAFAKEFGAIVSYQGEEPEPLEKMISDAHDIIIKEAELAEIRAKERQKLVEEAKRNGNVKALALELLSQFSGATISHITMYTGLAFSTSNGTSVMSKAFILRTESGEEVDVTRYSRVRARQLALMQSSDGEFNPEQQSEWDSIEASLETAMESDDEAKEVFMSIVESWPEELESDEITWPENDMLKITFSNVPDVHIQFWTFDSMLSSISISSDILAFELTPGTCKLMD</sequence>